<dbReference type="PIRSF" id="PIRSF005384">
    <property type="entry name" value="RpiB_LacA_B"/>
    <property type="match status" value="1"/>
</dbReference>
<dbReference type="NCBIfam" id="TIGR00689">
    <property type="entry name" value="rpiB_lacA_lacB"/>
    <property type="match status" value="1"/>
</dbReference>
<dbReference type="PANTHER" id="PTHR30345:SF0">
    <property type="entry name" value="DNA DAMAGE-REPAIR_TOLERATION PROTEIN DRT102"/>
    <property type="match status" value="1"/>
</dbReference>
<dbReference type="EC" id="5.3.1.6" evidence="3"/>
<dbReference type="Pfam" id="PF02502">
    <property type="entry name" value="LacAB_rpiB"/>
    <property type="match status" value="1"/>
</dbReference>
<dbReference type="NCBIfam" id="TIGR01120">
    <property type="entry name" value="rpiB"/>
    <property type="match status" value="1"/>
</dbReference>
<evidence type="ECO:0000256" key="2">
    <source>
        <dbReference type="ARBA" id="ARBA00023235"/>
    </source>
</evidence>
<dbReference type="Proteomes" id="UP000004431">
    <property type="component" value="Unassembled WGS sequence"/>
</dbReference>
<dbReference type="PANTHER" id="PTHR30345">
    <property type="entry name" value="RIBOSE-5-PHOSPHATE ISOMERASE B"/>
    <property type="match status" value="1"/>
</dbReference>
<dbReference type="RefSeq" id="WP_006303820.1">
    <property type="nucleotide sequence ID" value="NZ_AEDQ01000016.1"/>
</dbReference>
<evidence type="ECO:0000313" key="4">
    <source>
        <dbReference type="Proteomes" id="UP000004431"/>
    </source>
</evidence>
<keyword evidence="2 3" id="KW-0413">Isomerase</keyword>
<evidence type="ECO:0000313" key="3">
    <source>
        <dbReference type="EMBL" id="EFL44414.1"/>
    </source>
</evidence>
<dbReference type="Gene3D" id="3.40.1400.10">
    <property type="entry name" value="Sugar-phosphate isomerase, RpiB/LacA/LacB"/>
    <property type="match status" value="1"/>
</dbReference>
<gene>
    <name evidence="3" type="primary">rpiB</name>
    <name evidence="3" type="ORF">HMPREF9248_0400</name>
</gene>
<evidence type="ECO:0000256" key="1">
    <source>
        <dbReference type="ARBA" id="ARBA00008754"/>
    </source>
</evidence>
<sequence length="153" mass="16715">MKIAIGSDHAGFIQKPDIIAWLKEQGHTVIDCGPKTDDRCDYPDFADKVARLVASNQADRGILICGTGIGMALCADKVAGVRAACLQTPQFAHLFREHNNGNVLCLSGRFVSLETNKEIITEFLTTEFAGGRHSGRVDKIMREDDDQFCGVDC</sequence>
<dbReference type="InterPro" id="IPR036569">
    <property type="entry name" value="RpiB_LacA_LacB_sf"/>
</dbReference>
<organism evidence="3 4">
    <name type="scientific">Fannyhessea vaginae PB189-T1-4</name>
    <dbReference type="NCBI Taxonomy" id="866774"/>
    <lineage>
        <taxon>Bacteria</taxon>
        <taxon>Bacillati</taxon>
        <taxon>Actinomycetota</taxon>
        <taxon>Coriobacteriia</taxon>
        <taxon>Coriobacteriales</taxon>
        <taxon>Atopobiaceae</taxon>
        <taxon>Fannyhessea</taxon>
    </lineage>
</organism>
<dbReference type="EMBL" id="AEDQ01000016">
    <property type="protein sequence ID" value="EFL44414.1"/>
    <property type="molecule type" value="Genomic_DNA"/>
</dbReference>
<dbReference type="SUPFAM" id="SSF89623">
    <property type="entry name" value="Ribose/Galactose isomerase RpiB/AlsB"/>
    <property type="match status" value="1"/>
</dbReference>
<accession>A0ABN0B113</accession>
<protein>
    <submittedName>
        <fullName evidence="3">Ribose-5-phosphate isomerase B</fullName>
        <ecNumber evidence="3">5.3.1.6</ecNumber>
    </submittedName>
</protein>
<dbReference type="InterPro" id="IPR004785">
    <property type="entry name" value="RpiB"/>
</dbReference>
<name>A0ABN0B113_9ACTN</name>
<proteinExistence type="inferred from homology"/>
<comment type="similarity">
    <text evidence="1">Belongs to the LacAB/RpiB family.</text>
</comment>
<keyword evidence="4" id="KW-1185">Reference proteome</keyword>
<comment type="caution">
    <text evidence="3">The sequence shown here is derived from an EMBL/GenBank/DDBJ whole genome shotgun (WGS) entry which is preliminary data.</text>
</comment>
<reference evidence="3 4" key="1">
    <citation type="submission" date="2010-08" db="EMBL/GenBank/DDBJ databases">
        <authorList>
            <person name="Durkin A.S."/>
            <person name="Madupu R."/>
            <person name="Torralba M."/>
            <person name="Gillis M."/>
            <person name="Methe B."/>
            <person name="Sutton G."/>
            <person name="Nelson K.E."/>
        </authorList>
    </citation>
    <scope>NUCLEOTIDE SEQUENCE [LARGE SCALE GENOMIC DNA]</scope>
    <source>
        <strain evidence="3 4">PB189-T1-4</strain>
    </source>
</reference>
<dbReference type="InterPro" id="IPR003500">
    <property type="entry name" value="RpiB_LacA_LacB"/>
</dbReference>
<dbReference type="GO" id="GO:0004751">
    <property type="term" value="F:ribose-5-phosphate isomerase activity"/>
    <property type="evidence" value="ECO:0007669"/>
    <property type="project" value="UniProtKB-EC"/>
</dbReference>
<dbReference type="NCBIfam" id="NF004051">
    <property type="entry name" value="PRK05571.1"/>
    <property type="match status" value="1"/>
</dbReference>